<protein>
    <submittedName>
        <fullName evidence="7">RNA polymerase sigma P factor</fullName>
    </submittedName>
</protein>
<comment type="caution">
    <text evidence="7">The sequence shown here is derived from an EMBL/GenBank/DDBJ whole genome shotgun (WGS) entry which is preliminary data.</text>
</comment>
<evidence type="ECO:0000313" key="8">
    <source>
        <dbReference type="Proteomes" id="UP000032679"/>
    </source>
</evidence>
<organism evidence="7 8">
    <name type="scientific">Tanticharoenia sakaeratensis NBRC 103193</name>
    <dbReference type="NCBI Taxonomy" id="1231623"/>
    <lineage>
        <taxon>Bacteria</taxon>
        <taxon>Pseudomonadati</taxon>
        <taxon>Pseudomonadota</taxon>
        <taxon>Alphaproteobacteria</taxon>
        <taxon>Acetobacterales</taxon>
        <taxon>Acetobacteraceae</taxon>
        <taxon>Tanticharoenia</taxon>
    </lineage>
</organism>
<dbReference type="InterPro" id="IPR014284">
    <property type="entry name" value="RNA_pol_sigma-70_dom"/>
</dbReference>
<proteinExistence type="inferred from homology"/>
<keyword evidence="4" id="KW-0804">Transcription</keyword>
<sequence length="181" mass="20318">MSATADATLDRLMTRIAVGDRVAFRALYDAQAPRLYGLAMRLLRQPGAASDAVHDTFVEVWEKARQFDPRRGHAAAWLGTMLRYRAIDALRRTAREDIGAPVPEEIDPDPTPLERLQTSDEGRALYRCLDELDPRQRALVLSAYLDGCTHVDLSRRFAAPLGTVKSWIRRALQSLRGCLES</sequence>
<feature type="domain" description="RNA polymerase sigma factor 70 region 4 type 2" evidence="6">
    <location>
        <begin position="123"/>
        <end position="175"/>
    </location>
</feature>
<dbReference type="InterPro" id="IPR013324">
    <property type="entry name" value="RNA_pol_sigma_r3/r4-like"/>
</dbReference>
<dbReference type="Pfam" id="PF08281">
    <property type="entry name" value="Sigma70_r4_2"/>
    <property type="match status" value="1"/>
</dbReference>
<dbReference type="InterPro" id="IPR007627">
    <property type="entry name" value="RNA_pol_sigma70_r2"/>
</dbReference>
<dbReference type="InterPro" id="IPR039425">
    <property type="entry name" value="RNA_pol_sigma-70-like"/>
</dbReference>
<reference evidence="7 8" key="1">
    <citation type="submission" date="2012-10" db="EMBL/GenBank/DDBJ databases">
        <title>Genome sequencing of Tanticharoenia sakaeratensis NBRC 103193.</title>
        <authorList>
            <person name="Azuma Y."/>
            <person name="Hadano H."/>
            <person name="Hirakawa H."/>
            <person name="Matsushita K."/>
        </authorList>
    </citation>
    <scope>NUCLEOTIDE SEQUENCE [LARGE SCALE GENOMIC DNA]</scope>
    <source>
        <strain evidence="7 8">NBRC 103193</strain>
    </source>
</reference>
<dbReference type="PANTHER" id="PTHR43133">
    <property type="entry name" value="RNA POLYMERASE ECF-TYPE SIGMA FACTO"/>
    <property type="match status" value="1"/>
</dbReference>
<evidence type="ECO:0000256" key="3">
    <source>
        <dbReference type="ARBA" id="ARBA00023082"/>
    </source>
</evidence>
<evidence type="ECO:0000259" key="5">
    <source>
        <dbReference type="Pfam" id="PF04542"/>
    </source>
</evidence>
<dbReference type="GO" id="GO:0016987">
    <property type="term" value="F:sigma factor activity"/>
    <property type="evidence" value="ECO:0007669"/>
    <property type="project" value="UniProtKB-KW"/>
</dbReference>
<evidence type="ECO:0000313" key="7">
    <source>
        <dbReference type="EMBL" id="GAN53122.1"/>
    </source>
</evidence>
<dbReference type="Proteomes" id="UP000032679">
    <property type="component" value="Unassembled WGS sequence"/>
</dbReference>
<dbReference type="GO" id="GO:0006352">
    <property type="term" value="P:DNA-templated transcription initiation"/>
    <property type="evidence" value="ECO:0007669"/>
    <property type="project" value="InterPro"/>
</dbReference>
<evidence type="ECO:0000256" key="1">
    <source>
        <dbReference type="ARBA" id="ARBA00010641"/>
    </source>
</evidence>
<dbReference type="Pfam" id="PF04542">
    <property type="entry name" value="Sigma70_r2"/>
    <property type="match status" value="1"/>
</dbReference>
<dbReference type="GO" id="GO:0003677">
    <property type="term" value="F:DNA binding"/>
    <property type="evidence" value="ECO:0007669"/>
    <property type="project" value="InterPro"/>
</dbReference>
<dbReference type="Gene3D" id="1.10.10.10">
    <property type="entry name" value="Winged helix-like DNA-binding domain superfamily/Winged helix DNA-binding domain"/>
    <property type="match status" value="1"/>
</dbReference>
<dbReference type="EMBL" id="BALE01000005">
    <property type="protein sequence ID" value="GAN53122.1"/>
    <property type="molecule type" value="Genomic_DNA"/>
</dbReference>
<keyword evidence="8" id="KW-1185">Reference proteome</keyword>
<dbReference type="InterPro" id="IPR036388">
    <property type="entry name" value="WH-like_DNA-bd_sf"/>
</dbReference>
<dbReference type="AlphaFoldDB" id="A0A0D6MHL0"/>
<evidence type="ECO:0000256" key="2">
    <source>
        <dbReference type="ARBA" id="ARBA00023015"/>
    </source>
</evidence>
<feature type="domain" description="RNA polymerase sigma-70 region 2" evidence="5">
    <location>
        <begin position="27"/>
        <end position="95"/>
    </location>
</feature>
<dbReference type="InterPro" id="IPR013249">
    <property type="entry name" value="RNA_pol_sigma70_r4_t2"/>
</dbReference>
<dbReference type="NCBIfam" id="TIGR02937">
    <property type="entry name" value="sigma70-ECF"/>
    <property type="match status" value="1"/>
</dbReference>
<dbReference type="PANTHER" id="PTHR43133:SF62">
    <property type="entry name" value="RNA POLYMERASE SIGMA FACTOR SIGZ"/>
    <property type="match status" value="1"/>
</dbReference>
<dbReference type="Gene3D" id="1.10.1740.10">
    <property type="match status" value="1"/>
</dbReference>
<comment type="similarity">
    <text evidence="1">Belongs to the sigma-70 factor family. ECF subfamily.</text>
</comment>
<keyword evidence="3" id="KW-0731">Sigma factor</keyword>
<dbReference type="STRING" id="1231623.Tasa_005_037"/>
<dbReference type="SUPFAM" id="SSF88659">
    <property type="entry name" value="Sigma3 and sigma4 domains of RNA polymerase sigma factors"/>
    <property type="match status" value="1"/>
</dbReference>
<dbReference type="InterPro" id="IPR013325">
    <property type="entry name" value="RNA_pol_sigma_r2"/>
</dbReference>
<name>A0A0D6MHL0_9PROT</name>
<evidence type="ECO:0000259" key="6">
    <source>
        <dbReference type="Pfam" id="PF08281"/>
    </source>
</evidence>
<evidence type="ECO:0000256" key="4">
    <source>
        <dbReference type="ARBA" id="ARBA00023163"/>
    </source>
</evidence>
<keyword evidence="2" id="KW-0805">Transcription regulation</keyword>
<dbReference type="SUPFAM" id="SSF88946">
    <property type="entry name" value="Sigma2 domain of RNA polymerase sigma factors"/>
    <property type="match status" value="1"/>
</dbReference>
<gene>
    <name evidence="7" type="ORF">Tasa_005_037</name>
</gene>
<accession>A0A0D6MHL0</accession>